<comment type="caution">
    <text evidence="1">The sequence shown here is derived from an EMBL/GenBank/DDBJ whole genome shotgun (WGS) entry which is preliminary data.</text>
</comment>
<name>X0UMB3_9ZZZZ</name>
<sequence>MAPGASATFIDNKAKCLYCGSLENIPNGTFKATVEG</sequence>
<gene>
    <name evidence="1" type="ORF">S01H1_43469</name>
</gene>
<dbReference type="AlphaFoldDB" id="X0UMB3"/>
<organism evidence="1">
    <name type="scientific">marine sediment metagenome</name>
    <dbReference type="NCBI Taxonomy" id="412755"/>
    <lineage>
        <taxon>unclassified sequences</taxon>
        <taxon>metagenomes</taxon>
        <taxon>ecological metagenomes</taxon>
    </lineage>
</organism>
<protein>
    <submittedName>
        <fullName evidence="1">Uncharacterized protein</fullName>
    </submittedName>
</protein>
<dbReference type="EMBL" id="BARS01027696">
    <property type="protein sequence ID" value="GAG00427.1"/>
    <property type="molecule type" value="Genomic_DNA"/>
</dbReference>
<evidence type="ECO:0000313" key="1">
    <source>
        <dbReference type="EMBL" id="GAG00427.1"/>
    </source>
</evidence>
<proteinExistence type="predicted"/>
<reference evidence="1" key="1">
    <citation type="journal article" date="2014" name="Front. Microbiol.">
        <title>High frequency of phylogenetically diverse reductive dehalogenase-homologous genes in deep subseafloor sedimentary metagenomes.</title>
        <authorList>
            <person name="Kawai M."/>
            <person name="Futagami T."/>
            <person name="Toyoda A."/>
            <person name="Takaki Y."/>
            <person name="Nishi S."/>
            <person name="Hori S."/>
            <person name="Arai W."/>
            <person name="Tsubouchi T."/>
            <person name="Morono Y."/>
            <person name="Uchiyama I."/>
            <person name="Ito T."/>
            <person name="Fujiyama A."/>
            <person name="Inagaki F."/>
            <person name="Takami H."/>
        </authorList>
    </citation>
    <scope>NUCLEOTIDE SEQUENCE</scope>
    <source>
        <strain evidence="1">Expedition CK06-06</strain>
    </source>
</reference>
<feature type="non-terminal residue" evidence="1">
    <location>
        <position position="36"/>
    </location>
</feature>
<accession>X0UMB3</accession>